<protein>
    <recommendedName>
        <fullName evidence="3 6">peptidylprolyl isomerase</fullName>
        <ecNumber evidence="3 6">5.2.1.8</ecNumber>
    </recommendedName>
</protein>
<dbReference type="PANTHER" id="PTHR43811">
    <property type="entry name" value="FKBP-TYPE PEPTIDYL-PROLYL CIS-TRANS ISOMERASE FKPA"/>
    <property type="match status" value="1"/>
</dbReference>
<dbReference type="GO" id="GO:0006457">
    <property type="term" value="P:protein folding"/>
    <property type="evidence" value="ECO:0007669"/>
    <property type="project" value="InterPro"/>
</dbReference>
<comment type="similarity">
    <text evidence="2">Belongs to the FKBP-type PPIase family.</text>
</comment>
<proteinExistence type="inferred from homology"/>
<evidence type="ECO:0000256" key="4">
    <source>
        <dbReference type="ARBA" id="ARBA00023110"/>
    </source>
</evidence>
<accession>A0A938WV81</accession>
<evidence type="ECO:0000256" key="1">
    <source>
        <dbReference type="ARBA" id="ARBA00000971"/>
    </source>
</evidence>
<dbReference type="RefSeq" id="WP_205105898.1">
    <property type="nucleotide sequence ID" value="NZ_JACJJG010000135.1"/>
</dbReference>
<keyword evidence="4 6" id="KW-0697">Rotamase</keyword>
<evidence type="ECO:0000256" key="5">
    <source>
        <dbReference type="ARBA" id="ARBA00023235"/>
    </source>
</evidence>
<keyword evidence="11" id="KW-1185">Reference proteome</keyword>
<name>A0A938WV81_9BACT</name>
<feature type="chain" id="PRO_5037945890" description="peptidylprolyl isomerase" evidence="8">
    <location>
        <begin position="23"/>
        <end position="332"/>
    </location>
</feature>
<evidence type="ECO:0000313" key="11">
    <source>
        <dbReference type="Proteomes" id="UP000706891"/>
    </source>
</evidence>
<feature type="signal peptide" evidence="8">
    <location>
        <begin position="1"/>
        <end position="22"/>
    </location>
</feature>
<feature type="domain" description="PPIase FKBP-type" evidence="9">
    <location>
        <begin position="211"/>
        <end position="297"/>
    </location>
</feature>
<sequence>MNRLSIIALAIMAGAVFNTAAAAGKVKKDRQDAKANDGVVTLATAADSLSYAAGMVRTDGLVPYLKQSLGVDTAYMADFIRGYEDAMAKGFDDKTKAYYAGEQIAQMVSQRMLPFLKDEFAGRNDSIVDAMFNKGFVNALLNDNSVMADSVAKSYFDKAFRLAIDERNAATRKAGEDFLAANKQKDGVVVLPSGLQYKVLVKGTGDVPGEKDEVTVKYEGRLIDGTVFDSSYERGDGTTKFRPSQVIKGWQEALTMMPVGSKWELYIPYNLAYGERQAGKIKPYSALVFTVEMVGVKKAETTATKTETGRTNGGKAQPKTVPAAKIRPTKKK</sequence>
<comment type="caution">
    <text evidence="10">The sequence shown here is derived from an EMBL/GenBank/DDBJ whole genome shotgun (WGS) entry which is preliminary data.</text>
</comment>
<evidence type="ECO:0000256" key="2">
    <source>
        <dbReference type="ARBA" id="ARBA00006577"/>
    </source>
</evidence>
<reference evidence="10" key="2">
    <citation type="journal article" date="2021" name="Sci. Rep.">
        <title>The distribution of antibiotic resistance genes in chicken gut microbiota commensals.</title>
        <authorList>
            <person name="Juricova H."/>
            <person name="Matiasovicova J."/>
            <person name="Kubasova T."/>
            <person name="Cejkova D."/>
            <person name="Rychlik I."/>
        </authorList>
    </citation>
    <scope>NUCLEOTIDE SEQUENCE</scope>
    <source>
        <strain evidence="10">An824</strain>
    </source>
</reference>
<organism evidence="10 11">
    <name type="scientific">Marseilla massiliensis</name>
    <dbReference type="NCBI Taxonomy" id="1841864"/>
    <lineage>
        <taxon>Bacteria</taxon>
        <taxon>Pseudomonadati</taxon>
        <taxon>Bacteroidota</taxon>
        <taxon>Bacteroidia</taxon>
        <taxon>Bacteroidales</taxon>
        <taxon>Prevotellaceae</taxon>
        <taxon>Marseilla</taxon>
    </lineage>
</organism>
<dbReference type="SUPFAM" id="SSF54534">
    <property type="entry name" value="FKBP-like"/>
    <property type="match status" value="1"/>
</dbReference>
<dbReference type="Pfam" id="PF00254">
    <property type="entry name" value="FKBP_C"/>
    <property type="match status" value="1"/>
</dbReference>
<evidence type="ECO:0000313" key="10">
    <source>
        <dbReference type="EMBL" id="MBM6674823.1"/>
    </source>
</evidence>
<feature type="region of interest" description="Disordered" evidence="7">
    <location>
        <begin position="302"/>
        <end position="332"/>
    </location>
</feature>
<dbReference type="PANTHER" id="PTHR43811:SF19">
    <property type="entry name" value="39 KDA FK506-BINDING NUCLEAR PROTEIN"/>
    <property type="match status" value="1"/>
</dbReference>
<gene>
    <name evidence="10" type="ORF">H6A34_13200</name>
</gene>
<keyword evidence="5 6" id="KW-0413">Isomerase</keyword>
<dbReference type="InterPro" id="IPR000774">
    <property type="entry name" value="PPIase_FKBP_N"/>
</dbReference>
<dbReference type="PROSITE" id="PS50059">
    <property type="entry name" value="FKBP_PPIASE"/>
    <property type="match status" value="1"/>
</dbReference>
<evidence type="ECO:0000256" key="3">
    <source>
        <dbReference type="ARBA" id="ARBA00013194"/>
    </source>
</evidence>
<dbReference type="GO" id="GO:0003755">
    <property type="term" value="F:peptidyl-prolyl cis-trans isomerase activity"/>
    <property type="evidence" value="ECO:0007669"/>
    <property type="project" value="UniProtKB-KW"/>
</dbReference>
<dbReference type="AlphaFoldDB" id="A0A938WV81"/>
<dbReference type="Proteomes" id="UP000706891">
    <property type="component" value="Unassembled WGS sequence"/>
</dbReference>
<reference evidence="10" key="1">
    <citation type="submission" date="2020-08" db="EMBL/GenBank/DDBJ databases">
        <authorList>
            <person name="Cejkova D."/>
            <person name="Kubasova T."/>
            <person name="Jahodarova E."/>
            <person name="Rychlik I."/>
        </authorList>
    </citation>
    <scope>NUCLEOTIDE SEQUENCE</scope>
    <source>
        <strain evidence="10">An824</strain>
    </source>
</reference>
<comment type="catalytic activity">
    <reaction evidence="1 6">
        <text>[protein]-peptidylproline (omega=180) = [protein]-peptidylproline (omega=0)</text>
        <dbReference type="Rhea" id="RHEA:16237"/>
        <dbReference type="Rhea" id="RHEA-COMP:10747"/>
        <dbReference type="Rhea" id="RHEA-COMP:10748"/>
        <dbReference type="ChEBI" id="CHEBI:83833"/>
        <dbReference type="ChEBI" id="CHEBI:83834"/>
        <dbReference type="EC" id="5.2.1.8"/>
    </reaction>
</comment>
<keyword evidence="8" id="KW-0732">Signal</keyword>
<dbReference type="Gene3D" id="1.10.287.460">
    <property type="entry name" value="Peptidyl-prolyl cis-trans isomerase, FKBP-type, N-terminal domain"/>
    <property type="match status" value="1"/>
</dbReference>
<dbReference type="InterPro" id="IPR001179">
    <property type="entry name" value="PPIase_FKBP_dom"/>
</dbReference>
<dbReference type="Gene3D" id="3.10.50.40">
    <property type="match status" value="1"/>
</dbReference>
<dbReference type="Pfam" id="PF01346">
    <property type="entry name" value="FKBP_N"/>
    <property type="match status" value="1"/>
</dbReference>
<evidence type="ECO:0000259" key="9">
    <source>
        <dbReference type="PROSITE" id="PS50059"/>
    </source>
</evidence>
<dbReference type="EMBL" id="JACJJG010000135">
    <property type="protein sequence ID" value="MBM6674823.1"/>
    <property type="molecule type" value="Genomic_DNA"/>
</dbReference>
<dbReference type="EC" id="5.2.1.8" evidence="3 6"/>
<evidence type="ECO:0000256" key="6">
    <source>
        <dbReference type="PROSITE-ProRule" id="PRU00277"/>
    </source>
</evidence>
<dbReference type="InterPro" id="IPR036944">
    <property type="entry name" value="PPIase_FKBP_N_sf"/>
</dbReference>
<dbReference type="InterPro" id="IPR046357">
    <property type="entry name" value="PPIase_dom_sf"/>
</dbReference>
<evidence type="ECO:0000256" key="7">
    <source>
        <dbReference type="SAM" id="MobiDB-lite"/>
    </source>
</evidence>
<evidence type="ECO:0000256" key="8">
    <source>
        <dbReference type="SAM" id="SignalP"/>
    </source>
</evidence>